<dbReference type="SUPFAM" id="SSF48208">
    <property type="entry name" value="Six-hairpin glycosidases"/>
    <property type="match status" value="1"/>
</dbReference>
<evidence type="ECO:0000256" key="1">
    <source>
        <dbReference type="ARBA" id="ARBA00001470"/>
    </source>
</evidence>
<comment type="function">
    <text evidence="4">Catalyzes the reversible epimerization of cellobiose to 4-O-beta-D-glucopyranosyl-D-mannose (Glc-Man).</text>
</comment>
<protein>
    <recommendedName>
        <fullName evidence="4">Cellobiose 2-epimerase</fullName>
        <shortName evidence="4">CE</shortName>
        <ecNumber evidence="4">5.1.3.11</ecNumber>
    </recommendedName>
</protein>
<evidence type="ECO:0000256" key="4">
    <source>
        <dbReference type="HAMAP-Rule" id="MF_00929"/>
    </source>
</evidence>
<gene>
    <name evidence="5" type="ORF">Q0590_02370</name>
</gene>
<organism evidence="5 6">
    <name type="scientific">Rhodocytophaga aerolata</name>
    <dbReference type="NCBI Taxonomy" id="455078"/>
    <lineage>
        <taxon>Bacteria</taxon>
        <taxon>Pseudomonadati</taxon>
        <taxon>Bacteroidota</taxon>
        <taxon>Cytophagia</taxon>
        <taxon>Cytophagales</taxon>
        <taxon>Rhodocytophagaceae</taxon>
        <taxon>Rhodocytophaga</taxon>
    </lineage>
</organism>
<proteinExistence type="inferred from homology"/>
<accession>A0ABT8R104</accession>
<dbReference type="RefSeq" id="WP_302035870.1">
    <property type="nucleotide sequence ID" value="NZ_JAUKPO010000001.1"/>
</dbReference>
<name>A0ABT8R104_9BACT</name>
<dbReference type="InterPro" id="IPR028584">
    <property type="entry name" value="Cellobiose_2_epim"/>
</dbReference>
<dbReference type="InterPro" id="IPR012341">
    <property type="entry name" value="6hp_glycosidase-like_sf"/>
</dbReference>
<keyword evidence="6" id="KW-1185">Reference proteome</keyword>
<dbReference type="InterPro" id="IPR010819">
    <property type="entry name" value="AGE/CE"/>
</dbReference>
<evidence type="ECO:0000256" key="3">
    <source>
        <dbReference type="ARBA" id="ARBA00023235"/>
    </source>
</evidence>
<evidence type="ECO:0000313" key="6">
    <source>
        <dbReference type="Proteomes" id="UP001168528"/>
    </source>
</evidence>
<dbReference type="Pfam" id="PF07221">
    <property type="entry name" value="GlcNAc_2-epim"/>
    <property type="match status" value="1"/>
</dbReference>
<sequence length="411" mass="47684">MIQSATTSKLQIYKAEAQEELVRMLDFWMKHALDEKNGGFVGKMDRHLSIDKKAPKGSVLHARILWTFSAAFRHTNNPAYLEIAHRAYTYLLKRFYDTEYGGIYWAVDTKGKPLHTRKQSYALAFAIYGLSEYYRATAKPEALQTCQVLFYWLEKYSFDPAFGGYFDALSREGELLEDLRLSEKDRNDPKTLNTHLPMLEAYANLYRIWPDKQVAQQLEALLETFLHHIVDTHTGHMQLFFTADWTATTRLVSHGHDIETSWVLQQAAEVLGNEELIEKTKATAVAMARITAKAIQPDGSLYHTYDEETGLSDTHRVWWVSAEAMVGFMNAYQLTEEEHFLDNSWDAWQFAKKYLLDKEKGEWLWGVDNTYTVIETEDKISFWKSPHPSARMCIEIVNRCQRVLAEAQYRS</sequence>
<dbReference type="InterPro" id="IPR008928">
    <property type="entry name" value="6-hairpin_glycosidase_sf"/>
</dbReference>
<reference evidence="5" key="1">
    <citation type="submission" date="2023-07" db="EMBL/GenBank/DDBJ databases">
        <title>The genome sequence of Rhodocytophaga aerolata KACC 12507.</title>
        <authorList>
            <person name="Zhang X."/>
        </authorList>
    </citation>
    <scope>NUCLEOTIDE SEQUENCE</scope>
    <source>
        <strain evidence="5">KACC 12507</strain>
    </source>
</reference>
<dbReference type="Gene3D" id="1.50.10.10">
    <property type="match status" value="1"/>
</dbReference>
<comment type="catalytic activity">
    <reaction evidence="1 4">
        <text>D-cellobiose = beta-D-glucosyl-(1-&gt;4)-D-mannopyranose</text>
        <dbReference type="Rhea" id="RHEA:23384"/>
        <dbReference type="ChEBI" id="CHEBI:17057"/>
        <dbReference type="ChEBI" id="CHEBI:47931"/>
        <dbReference type="EC" id="5.1.3.11"/>
    </reaction>
</comment>
<dbReference type="EMBL" id="JAUKPO010000001">
    <property type="protein sequence ID" value="MDO1445074.1"/>
    <property type="molecule type" value="Genomic_DNA"/>
</dbReference>
<comment type="similarity">
    <text evidence="4">Belongs to the cellobiose 2-epimerase family.</text>
</comment>
<evidence type="ECO:0000256" key="2">
    <source>
        <dbReference type="ARBA" id="ARBA00008558"/>
    </source>
</evidence>
<keyword evidence="3 4" id="KW-0413">Isomerase</keyword>
<dbReference type="HAMAP" id="MF_00929">
    <property type="entry name" value="Cellobiose_2_epim"/>
    <property type="match status" value="1"/>
</dbReference>
<dbReference type="PANTHER" id="PTHR15108">
    <property type="entry name" value="N-ACYLGLUCOSAMINE-2-EPIMERASE"/>
    <property type="match status" value="1"/>
</dbReference>
<evidence type="ECO:0000313" key="5">
    <source>
        <dbReference type="EMBL" id="MDO1445074.1"/>
    </source>
</evidence>
<dbReference type="Proteomes" id="UP001168528">
    <property type="component" value="Unassembled WGS sequence"/>
</dbReference>
<comment type="caution">
    <text evidence="5">The sequence shown here is derived from an EMBL/GenBank/DDBJ whole genome shotgun (WGS) entry which is preliminary data.</text>
</comment>
<dbReference type="EC" id="5.1.3.11" evidence="4"/>
<comment type="similarity">
    <text evidence="2">Belongs to the N-acylglucosamine 2-epimerase family.</text>
</comment>